<dbReference type="Pfam" id="PF02321">
    <property type="entry name" value="OEP"/>
    <property type="match status" value="2"/>
</dbReference>
<dbReference type="Proteomes" id="UP000321790">
    <property type="component" value="Unassembled WGS sequence"/>
</dbReference>
<keyword evidence="9" id="KW-0732">Signal</keyword>
<dbReference type="GO" id="GO:0015288">
    <property type="term" value="F:porin activity"/>
    <property type="evidence" value="ECO:0007669"/>
    <property type="project" value="TreeGrafter"/>
</dbReference>
<dbReference type="EMBL" id="VOSC01000033">
    <property type="protein sequence ID" value="TXE06113.1"/>
    <property type="molecule type" value="Genomic_DNA"/>
</dbReference>
<evidence type="ECO:0000256" key="5">
    <source>
        <dbReference type="ARBA" id="ARBA00022692"/>
    </source>
</evidence>
<feature type="coiled-coil region" evidence="8">
    <location>
        <begin position="197"/>
        <end position="224"/>
    </location>
</feature>
<evidence type="ECO:0000256" key="3">
    <source>
        <dbReference type="ARBA" id="ARBA00022448"/>
    </source>
</evidence>
<keyword evidence="8" id="KW-0175">Coiled coil</keyword>
<keyword evidence="4" id="KW-1134">Transmembrane beta strand</keyword>
<dbReference type="SUPFAM" id="SSF56954">
    <property type="entry name" value="Outer membrane efflux proteins (OEP)"/>
    <property type="match status" value="1"/>
</dbReference>
<evidence type="ECO:0000313" key="10">
    <source>
        <dbReference type="EMBL" id="TXE06113.1"/>
    </source>
</evidence>
<evidence type="ECO:0000313" key="11">
    <source>
        <dbReference type="Proteomes" id="UP000321790"/>
    </source>
</evidence>
<evidence type="ECO:0000256" key="8">
    <source>
        <dbReference type="SAM" id="Coils"/>
    </source>
</evidence>
<comment type="similarity">
    <text evidence="2">Belongs to the outer membrane factor (OMF) (TC 1.B.17) family.</text>
</comment>
<gene>
    <name evidence="10" type="ORF">FUA26_14130</name>
</gene>
<keyword evidence="5" id="KW-0812">Transmembrane</keyword>
<comment type="caution">
    <text evidence="10">The sequence shown here is derived from an EMBL/GenBank/DDBJ whole genome shotgun (WGS) entry which is preliminary data.</text>
</comment>
<dbReference type="PANTHER" id="PTHR30026">
    <property type="entry name" value="OUTER MEMBRANE PROTEIN TOLC"/>
    <property type="match status" value="1"/>
</dbReference>
<evidence type="ECO:0000256" key="4">
    <source>
        <dbReference type="ARBA" id="ARBA00022452"/>
    </source>
</evidence>
<dbReference type="OrthoDB" id="9771205at2"/>
<keyword evidence="3" id="KW-0813">Transport</keyword>
<feature type="signal peptide" evidence="9">
    <location>
        <begin position="1"/>
        <end position="22"/>
    </location>
</feature>
<dbReference type="InterPro" id="IPR051906">
    <property type="entry name" value="TolC-like"/>
</dbReference>
<comment type="subcellular location">
    <subcellularLocation>
        <location evidence="1">Cell outer membrane</location>
    </subcellularLocation>
</comment>
<keyword evidence="6" id="KW-0472">Membrane</keyword>
<name>A0A5C7AF47_9FLAO</name>
<dbReference type="Gene3D" id="1.20.1600.10">
    <property type="entry name" value="Outer membrane efflux proteins (OEP)"/>
    <property type="match status" value="1"/>
</dbReference>
<evidence type="ECO:0000256" key="2">
    <source>
        <dbReference type="ARBA" id="ARBA00007613"/>
    </source>
</evidence>
<dbReference type="PANTHER" id="PTHR30026:SF20">
    <property type="entry name" value="OUTER MEMBRANE PROTEIN TOLC"/>
    <property type="match status" value="1"/>
</dbReference>
<dbReference type="GO" id="GO:0009279">
    <property type="term" value="C:cell outer membrane"/>
    <property type="evidence" value="ECO:0007669"/>
    <property type="project" value="UniProtKB-SubCell"/>
</dbReference>
<sequence>MKNKNMKISFVSLLFFTTALLAQQKITPKDAVSLALDNNYGIKLAENQVEVAKNNASILNAGYLPTLRGVAGATYNIDNTEAEFSNGDVTTLTGAESSRYNASVELGYTIFDGLGRSYNYKQLKETQQLTALQARETIENTILQLFTVYYNVAEFKENTAALAQTLEISNDRLTRAEYQFDYGQSTKLEILNAEVDINNDSINLMNAQQQLQSAKRDLNLVLGNAVTNAFDVETNVTFTNLLNKSDLLSKAKAYNASLLQINKNIEINTLIVKSEKAAYLPTIGLTGSYGWNKNDNNAASFLAVSTNTGFSGGVNLSWNLFDGGSTITRVKNAKINLENQNLQKEEFLITLERDFNNAWDDYQNKLNIYKLQEKNIVTTQNNFDRTAEKFKLGQLNSIEFRQAQINLLNAELTKNQAKYAAKIAELELLKISGEILNINF</sequence>
<evidence type="ECO:0000256" key="9">
    <source>
        <dbReference type="SAM" id="SignalP"/>
    </source>
</evidence>
<keyword evidence="7" id="KW-0998">Cell outer membrane</keyword>
<organism evidence="10 11">
    <name type="scientific">Seonamhaeicola algicola</name>
    <dbReference type="NCBI Taxonomy" id="1719036"/>
    <lineage>
        <taxon>Bacteria</taxon>
        <taxon>Pseudomonadati</taxon>
        <taxon>Bacteroidota</taxon>
        <taxon>Flavobacteriia</taxon>
        <taxon>Flavobacteriales</taxon>
        <taxon>Flavobacteriaceae</taxon>
    </lineage>
</organism>
<evidence type="ECO:0000256" key="7">
    <source>
        <dbReference type="ARBA" id="ARBA00023237"/>
    </source>
</evidence>
<dbReference type="GO" id="GO:1990281">
    <property type="term" value="C:efflux pump complex"/>
    <property type="evidence" value="ECO:0007669"/>
    <property type="project" value="TreeGrafter"/>
</dbReference>
<evidence type="ECO:0000256" key="6">
    <source>
        <dbReference type="ARBA" id="ARBA00023136"/>
    </source>
</evidence>
<feature type="chain" id="PRO_5022940583" evidence="9">
    <location>
        <begin position="23"/>
        <end position="440"/>
    </location>
</feature>
<keyword evidence="11" id="KW-1185">Reference proteome</keyword>
<dbReference type="AlphaFoldDB" id="A0A5C7AF47"/>
<protein>
    <submittedName>
        <fullName evidence="10">TolC family protein</fullName>
    </submittedName>
</protein>
<evidence type="ECO:0000256" key="1">
    <source>
        <dbReference type="ARBA" id="ARBA00004442"/>
    </source>
</evidence>
<dbReference type="GO" id="GO:0015562">
    <property type="term" value="F:efflux transmembrane transporter activity"/>
    <property type="evidence" value="ECO:0007669"/>
    <property type="project" value="InterPro"/>
</dbReference>
<accession>A0A5C7AF47</accession>
<reference evidence="11" key="1">
    <citation type="submission" date="2019-08" db="EMBL/GenBank/DDBJ databases">
        <title>Seonamhaeicola sediminis sp. nov., isolated from marine sediment.</title>
        <authorList>
            <person name="Cao W.R."/>
        </authorList>
    </citation>
    <scope>NUCLEOTIDE SEQUENCE [LARGE SCALE GENOMIC DNA]</scope>
    <source>
        <strain evidence="11">Gy8</strain>
    </source>
</reference>
<proteinExistence type="inferred from homology"/>
<dbReference type="InterPro" id="IPR003423">
    <property type="entry name" value="OMP_efflux"/>
</dbReference>